<dbReference type="KEGG" id="mema:MMAB1_0598"/>
<dbReference type="GO" id="GO:0000105">
    <property type="term" value="P:L-histidine biosynthetic process"/>
    <property type="evidence" value="ECO:0007669"/>
    <property type="project" value="UniProtKB-UniRule"/>
</dbReference>
<dbReference type="InterPro" id="IPR004839">
    <property type="entry name" value="Aminotransferase_I/II_large"/>
</dbReference>
<dbReference type="EMBL" id="LT158599">
    <property type="protein sequence ID" value="CVK31815.1"/>
    <property type="molecule type" value="Genomic_DNA"/>
</dbReference>
<comment type="pathway">
    <text evidence="2 10">Amino-acid biosynthesis; L-histidine biosynthesis; L-histidine from 5-phospho-alpha-D-ribose 1-diphosphate: step 7/9.</text>
</comment>
<reference evidence="13" key="2">
    <citation type="submission" date="2020-05" db="EMBL/GenBank/DDBJ databases">
        <title>The first insight into the ecology of ammonia-tolerant syntrophic propionate oxidizing bacteria.</title>
        <authorList>
            <person name="Singh A."/>
            <person name="Schnurer A."/>
            <person name="Westerholm M."/>
        </authorList>
    </citation>
    <scope>NUCLEOTIDE SEQUENCE</scope>
    <source>
        <strain evidence="13">MAG54</strain>
    </source>
</reference>
<evidence type="ECO:0000256" key="6">
    <source>
        <dbReference type="ARBA" id="ARBA00022679"/>
    </source>
</evidence>
<accession>A0A0X3BK11</accession>
<evidence type="ECO:0000259" key="11">
    <source>
        <dbReference type="Pfam" id="PF00155"/>
    </source>
</evidence>
<name>A0A0X3BK11_9EURY</name>
<dbReference type="CDD" id="cd00609">
    <property type="entry name" value="AAT_like"/>
    <property type="match status" value="1"/>
</dbReference>
<dbReference type="InterPro" id="IPR005861">
    <property type="entry name" value="HisP_aminotrans"/>
</dbReference>
<feature type="domain" description="Aminotransferase class I/classII large" evidence="11">
    <location>
        <begin position="34"/>
        <end position="348"/>
    </location>
</feature>
<dbReference type="OrthoDB" id="9929at2157"/>
<evidence type="ECO:0000256" key="3">
    <source>
        <dbReference type="ARBA" id="ARBA00007970"/>
    </source>
</evidence>
<evidence type="ECO:0000256" key="9">
    <source>
        <dbReference type="ARBA" id="ARBA00047481"/>
    </source>
</evidence>
<evidence type="ECO:0000313" key="13">
    <source>
        <dbReference type="EMBL" id="NQS77503.1"/>
    </source>
</evidence>
<dbReference type="NCBIfam" id="TIGR01141">
    <property type="entry name" value="hisC"/>
    <property type="match status" value="1"/>
</dbReference>
<dbReference type="RefSeq" id="WP_062261853.1">
    <property type="nucleotide sequence ID" value="NZ_LT158599.1"/>
</dbReference>
<evidence type="ECO:0000256" key="2">
    <source>
        <dbReference type="ARBA" id="ARBA00005011"/>
    </source>
</evidence>
<dbReference type="AlphaFoldDB" id="A0A0X3BK11"/>
<keyword evidence="4 10" id="KW-0032">Aminotransferase</keyword>
<dbReference type="GeneID" id="27136644"/>
<dbReference type="GO" id="GO:0030170">
    <property type="term" value="F:pyridoxal phosphate binding"/>
    <property type="evidence" value="ECO:0007669"/>
    <property type="project" value="InterPro"/>
</dbReference>
<dbReference type="HAMAP" id="MF_01023">
    <property type="entry name" value="HisC_aminotrans_2"/>
    <property type="match status" value="1"/>
</dbReference>
<keyword evidence="5 10" id="KW-0028">Amino-acid biosynthesis</keyword>
<organism evidence="12 14">
    <name type="scientific">Methanoculleus bourgensis</name>
    <dbReference type="NCBI Taxonomy" id="83986"/>
    <lineage>
        <taxon>Archaea</taxon>
        <taxon>Methanobacteriati</taxon>
        <taxon>Methanobacteriota</taxon>
        <taxon>Stenosarchaea group</taxon>
        <taxon>Methanomicrobia</taxon>
        <taxon>Methanomicrobiales</taxon>
        <taxon>Methanomicrobiaceae</taxon>
        <taxon>Methanoculleus</taxon>
    </lineage>
</organism>
<dbReference type="Proteomes" id="UP000737555">
    <property type="component" value="Unassembled WGS sequence"/>
</dbReference>
<dbReference type="InterPro" id="IPR015422">
    <property type="entry name" value="PyrdxlP-dep_Trfase_small"/>
</dbReference>
<evidence type="ECO:0000256" key="8">
    <source>
        <dbReference type="ARBA" id="ARBA00023102"/>
    </source>
</evidence>
<keyword evidence="7 10" id="KW-0663">Pyridoxal phosphate</keyword>
<reference evidence="12 14" key="1">
    <citation type="submission" date="2016-01" db="EMBL/GenBank/DDBJ databases">
        <authorList>
            <person name="Manzoor S."/>
        </authorList>
    </citation>
    <scope>NUCLEOTIDE SEQUENCE [LARGE SCALE GENOMIC DNA]</scope>
    <source>
        <strain evidence="12">Methanoculleus sp MAB1</strain>
    </source>
</reference>
<dbReference type="Pfam" id="PF00155">
    <property type="entry name" value="Aminotran_1_2"/>
    <property type="match status" value="1"/>
</dbReference>
<feature type="modified residue" description="N6-(pyridoxal phosphate)lysine" evidence="10">
    <location>
        <position position="216"/>
    </location>
</feature>
<keyword evidence="8 10" id="KW-0368">Histidine biosynthesis</keyword>
<evidence type="ECO:0000256" key="10">
    <source>
        <dbReference type="HAMAP-Rule" id="MF_01023"/>
    </source>
</evidence>
<dbReference type="Gene3D" id="3.40.640.10">
    <property type="entry name" value="Type I PLP-dependent aspartate aminotransferase-like (Major domain)"/>
    <property type="match status" value="1"/>
</dbReference>
<dbReference type="GO" id="GO:0004400">
    <property type="term" value="F:histidinol-phosphate transaminase activity"/>
    <property type="evidence" value="ECO:0007669"/>
    <property type="project" value="UniProtKB-UniRule"/>
</dbReference>
<dbReference type="EC" id="2.6.1.9" evidence="10"/>
<gene>
    <name evidence="10 12" type="primary">hisC</name>
    <name evidence="13" type="ORF">HQQ74_02080</name>
    <name evidence="12" type="ORF">MMAB1_0598</name>
</gene>
<dbReference type="InterPro" id="IPR015421">
    <property type="entry name" value="PyrdxlP-dep_Trfase_major"/>
</dbReference>
<protein>
    <recommendedName>
        <fullName evidence="10">Histidinol-phosphate aminotransferase</fullName>
        <ecNumber evidence="10">2.6.1.9</ecNumber>
    </recommendedName>
    <alternativeName>
        <fullName evidence="10">Imidazole acetol-phosphate transaminase</fullName>
    </alternativeName>
</protein>
<evidence type="ECO:0000313" key="12">
    <source>
        <dbReference type="EMBL" id="CVK31815.1"/>
    </source>
</evidence>
<dbReference type="Gene3D" id="3.90.1150.10">
    <property type="entry name" value="Aspartate Aminotransferase, domain 1"/>
    <property type="match status" value="1"/>
</dbReference>
<comment type="catalytic activity">
    <reaction evidence="9 10">
        <text>L-histidinol phosphate + 2-oxoglutarate = 3-(imidazol-4-yl)-2-oxopropyl phosphate + L-glutamate</text>
        <dbReference type="Rhea" id="RHEA:23744"/>
        <dbReference type="ChEBI" id="CHEBI:16810"/>
        <dbReference type="ChEBI" id="CHEBI:29985"/>
        <dbReference type="ChEBI" id="CHEBI:57766"/>
        <dbReference type="ChEBI" id="CHEBI:57980"/>
        <dbReference type="EC" id="2.6.1.9"/>
    </reaction>
</comment>
<keyword evidence="6 10" id="KW-0808">Transferase</keyword>
<evidence type="ECO:0000256" key="7">
    <source>
        <dbReference type="ARBA" id="ARBA00022898"/>
    </source>
</evidence>
<dbReference type="PANTHER" id="PTHR43643:SF6">
    <property type="entry name" value="HISTIDINOL-PHOSPHATE AMINOTRANSFERASE"/>
    <property type="match status" value="1"/>
</dbReference>
<dbReference type="UniPathway" id="UPA00031">
    <property type="reaction ID" value="UER00012"/>
</dbReference>
<dbReference type="EMBL" id="JABMJE010000016">
    <property type="protein sequence ID" value="NQS77503.1"/>
    <property type="molecule type" value="Genomic_DNA"/>
</dbReference>
<dbReference type="InterPro" id="IPR050106">
    <property type="entry name" value="HistidinolP_aminotransfase"/>
</dbReference>
<evidence type="ECO:0000256" key="5">
    <source>
        <dbReference type="ARBA" id="ARBA00022605"/>
    </source>
</evidence>
<sequence>MRRLIRACYAGAAGYSYAKSAEDVAREHGIDRVARLASNENPRPPSPAVIEAASRALQAANRYPDTRAAPLVEALRRYHGDYRFVTGVGMDGVIETVIRTVVEPGEAVVVSTPTFSFYGLAAAAHGARVVSIPRREDFSVDTTAFIEACRGAKLAFLCSPNNPTGNSVTPEAVEEILEGMEGLLFLDNAYVEFSGIDYRPLMRRHENLVLGRTMSKIFALAGMRVGYAFVPGWLEPFYHRAATPFALNSVSLAAAAAALADTDRVRETCDHVRRWRSRFLEEVPFRTFPSDANFVMIDVSPLTGDEAVERLAAKGVLVRSCTSFPGLGDHYIRVCIGEDWENERFLEAAKNL</sequence>
<evidence type="ECO:0000313" key="14">
    <source>
        <dbReference type="Proteomes" id="UP000069850"/>
    </source>
</evidence>
<evidence type="ECO:0000256" key="1">
    <source>
        <dbReference type="ARBA" id="ARBA00001933"/>
    </source>
</evidence>
<dbReference type="InterPro" id="IPR015424">
    <property type="entry name" value="PyrdxlP-dep_Trfase"/>
</dbReference>
<dbReference type="PANTHER" id="PTHR43643">
    <property type="entry name" value="HISTIDINOL-PHOSPHATE AMINOTRANSFERASE 2"/>
    <property type="match status" value="1"/>
</dbReference>
<dbReference type="SUPFAM" id="SSF53383">
    <property type="entry name" value="PLP-dependent transferases"/>
    <property type="match status" value="1"/>
</dbReference>
<dbReference type="Proteomes" id="UP000069850">
    <property type="component" value="Chromosome 1"/>
</dbReference>
<comment type="cofactor">
    <cofactor evidence="1 10">
        <name>pyridoxal 5'-phosphate</name>
        <dbReference type="ChEBI" id="CHEBI:597326"/>
    </cofactor>
</comment>
<evidence type="ECO:0000256" key="4">
    <source>
        <dbReference type="ARBA" id="ARBA00022576"/>
    </source>
</evidence>
<proteinExistence type="inferred from homology"/>
<comment type="similarity">
    <text evidence="3 10">Belongs to the class-II pyridoxal-phosphate-dependent aminotransferase family. Histidinol-phosphate aminotransferase subfamily.</text>
</comment>